<dbReference type="Proteomes" id="UP000238823">
    <property type="component" value="Unassembled WGS sequence"/>
</dbReference>
<evidence type="ECO:0000313" key="3">
    <source>
        <dbReference type="EMBL" id="PRQ07064.1"/>
    </source>
</evidence>
<accession>A0A2S9YPP2</accession>
<feature type="chain" id="PRO_5015728699" description="Lipoprotein" evidence="2">
    <location>
        <begin position="27"/>
        <end position="151"/>
    </location>
</feature>
<proteinExistence type="predicted"/>
<sequence length="151" mass="15937">MIVRHRLGYTGVTIVATALMVMSACANEPETESGESTETGATGPTSEACLAEQNATSCEALGCRWHDTLAVEANACTTSAGTGRCFALEGQPVGQASEPRAYYRTQAGECSRVVGCRPAPSQPLRSLSWSGDPSKGDQAVPIRELTRRDEL</sequence>
<feature type="region of interest" description="Disordered" evidence="1">
    <location>
        <begin position="120"/>
        <end position="151"/>
    </location>
</feature>
<dbReference type="PROSITE" id="PS51257">
    <property type="entry name" value="PROKAR_LIPOPROTEIN"/>
    <property type="match status" value="1"/>
</dbReference>
<dbReference type="AlphaFoldDB" id="A0A2S9YPP2"/>
<evidence type="ECO:0000256" key="1">
    <source>
        <dbReference type="SAM" id="MobiDB-lite"/>
    </source>
</evidence>
<protein>
    <recommendedName>
        <fullName evidence="5">Lipoprotein</fullName>
    </recommendedName>
</protein>
<evidence type="ECO:0000313" key="4">
    <source>
        <dbReference type="Proteomes" id="UP000238823"/>
    </source>
</evidence>
<name>A0A2S9YPP2_9BACT</name>
<keyword evidence="2" id="KW-0732">Signal</keyword>
<gene>
    <name evidence="3" type="ORF">ENSA7_32030</name>
</gene>
<feature type="signal peptide" evidence="2">
    <location>
        <begin position="1"/>
        <end position="26"/>
    </location>
</feature>
<reference evidence="3 4" key="1">
    <citation type="submission" date="2018-03" db="EMBL/GenBank/DDBJ databases">
        <title>Draft Genome Sequences of the Obligatory Marine Myxobacteria Enhygromyxa salina SWB007.</title>
        <authorList>
            <person name="Poehlein A."/>
            <person name="Moghaddam J.A."/>
            <person name="Harms H."/>
            <person name="Alanjari M."/>
            <person name="Koenig G.M."/>
            <person name="Daniel R."/>
            <person name="Schaeberle T.F."/>
        </authorList>
    </citation>
    <scope>NUCLEOTIDE SEQUENCE [LARGE SCALE GENOMIC DNA]</scope>
    <source>
        <strain evidence="3 4">SWB007</strain>
    </source>
</reference>
<evidence type="ECO:0008006" key="5">
    <source>
        <dbReference type="Google" id="ProtNLM"/>
    </source>
</evidence>
<comment type="caution">
    <text evidence="3">The sequence shown here is derived from an EMBL/GenBank/DDBJ whole genome shotgun (WGS) entry which is preliminary data.</text>
</comment>
<dbReference type="EMBL" id="PVNL01000059">
    <property type="protein sequence ID" value="PRQ07064.1"/>
    <property type="molecule type" value="Genomic_DNA"/>
</dbReference>
<organism evidence="3 4">
    <name type="scientific">Enhygromyxa salina</name>
    <dbReference type="NCBI Taxonomy" id="215803"/>
    <lineage>
        <taxon>Bacteria</taxon>
        <taxon>Pseudomonadati</taxon>
        <taxon>Myxococcota</taxon>
        <taxon>Polyangia</taxon>
        <taxon>Nannocystales</taxon>
        <taxon>Nannocystaceae</taxon>
        <taxon>Enhygromyxa</taxon>
    </lineage>
</organism>
<evidence type="ECO:0000256" key="2">
    <source>
        <dbReference type="SAM" id="SignalP"/>
    </source>
</evidence>